<feature type="transmembrane region" description="Helical" evidence="1">
    <location>
        <begin position="96"/>
        <end position="114"/>
    </location>
</feature>
<name>A0A1Y5F859_9BACT</name>
<dbReference type="EMBL" id="MAAO01000006">
    <property type="protein sequence ID" value="OUR97088.1"/>
    <property type="molecule type" value="Genomic_DNA"/>
</dbReference>
<dbReference type="AlphaFoldDB" id="A0A1Y5F859"/>
<sequence>MKKRPMIFSLIAVFLIGIIVSIPTQILLLSEVTAINWHILLNQISVFNWLVIFFSTISAIYIFFGNRNFLFALPILLASIFINNYFVYLYARDIHWLAPVMASITATIAYLLLINNKNLKYITQNQDKRWWLIPKRQKRTLPIWIMIGDDKCLLARTHDLSTSGAFVSSIAGVQSFIEKKLNIGEKVKILIGDREHVEFQCQAQIIRKTEACGEYPSGIGLHFNKVSLRERFALSKLLQQKECY</sequence>
<organism evidence="3 4">
    <name type="scientific">Halobacteriovorax marinus</name>
    <dbReference type="NCBI Taxonomy" id="97084"/>
    <lineage>
        <taxon>Bacteria</taxon>
        <taxon>Pseudomonadati</taxon>
        <taxon>Bdellovibrionota</taxon>
        <taxon>Bacteriovoracia</taxon>
        <taxon>Bacteriovoracales</taxon>
        <taxon>Halobacteriovoraceae</taxon>
        <taxon>Halobacteriovorax</taxon>
    </lineage>
</organism>
<reference evidence="4" key="1">
    <citation type="journal article" date="2017" name="Proc. Natl. Acad. Sci. U.S.A.">
        <title>Simulation of Deepwater Horizon oil plume reveals substrate specialization within a complex community of hydrocarbon-degraders.</title>
        <authorList>
            <person name="Hu P."/>
            <person name="Dubinsky E.A."/>
            <person name="Probst A.J."/>
            <person name="Wang J."/>
            <person name="Sieber C.M.K."/>
            <person name="Tom L.M."/>
            <person name="Gardinali P."/>
            <person name="Banfield J.F."/>
            <person name="Atlas R.M."/>
            <person name="Andersen G.L."/>
        </authorList>
    </citation>
    <scope>NUCLEOTIDE SEQUENCE [LARGE SCALE GENOMIC DNA]</scope>
</reference>
<gene>
    <name evidence="3" type="ORF">A9Q84_12210</name>
</gene>
<keyword evidence="1" id="KW-1133">Transmembrane helix</keyword>
<evidence type="ECO:0000256" key="1">
    <source>
        <dbReference type="SAM" id="Phobius"/>
    </source>
</evidence>
<dbReference type="SUPFAM" id="SSF141371">
    <property type="entry name" value="PilZ domain-like"/>
    <property type="match status" value="1"/>
</dbReference>
<feature type="domain" description="PilZ" evidence="2">
    <location>
        <begin position="138"/>
        <end position="238"/>
    </location>
</feature>
<protein>
    <recommendedName>
        <fullName evidence="2">PilZ domain-containing protein</fullName>
    </recommendedName>
</protein>
<evidence type="ECO:0000259" key="2">
    <source>
        <dbReference type="Pfam" id="PF07238"/>
    </source>
</evidence>
<evidence type="ECO:0000313" key="3">
    <source>
        <dbReference type="EMBL" id="OUR97088.1"/>
    </source>
</evidence>
<accession>A0A1Y5F859</accession>
<evidence type="ECO:0000313" key="4">
    <source>
        <dbReference type="Proteomes" id="UP000196531"/>
    </source>
</evidence>
<comment type="caution">
    <text evidence="3">The sequence shown here is derived from an EMBL/GenBank/DDBJ whole genome shotgun (WGS) entry which is preliminary data.</text>
</comment>
<dbReference type="InterPro" id="IPR009875">
    <property type="entry name" value="PilZ_domain"/>
</dbReference>
<feature type="transmembrane region" description="Helical" evidence="1">
    <location>
        <begin position="7"/>
        <end position="26"/>
    </location>
</feature>
<feature type="transmembrane region" description="Helical" evidence="1">
    <location>
        <begin position="46"/>
        <end position="64"/>
    </location>
</feature>
<keyword evidence="1" id="KW-0812">Transmembrane</keyword>
<keyword evidence="1" id="KW-0472">Membrane</keyword>
<feature type="transmembrane region" description="Helical" evidence="1">
    <location>
        <begin position="71"/>
        <end position="90"/>
    </location>
</feature>
<dbReference type="Gene3D" id="2.40.10.220">
    <property type="entry name" value="predicted glycosyltransferase like domains"/>
    <property type="match status" value="1"/>
</dbReference>
<dbReference type="Pfam" id="PF07238">
    <property type="entry name" value="PilZ"/>
    <property type="match status" value="1"/>
</dbReference>
<dbReference type="GO" id="GO:0035438">
    <property type="term" value="F:cyclic-di-GMP binding"/>
    <property type="evidence" value="ECO:0007669"/>
    <property type="project" value="InterPro"/>
</dbReference>
<proteinExistence type="predicted"/>
<dbReference type="Proteomes" id="UP000196531">
    <property type="component" value="Unassembled WGS sequence"/>
</dbReference>